<evidence type="ECO:0000259" key="2">
    <source>
        <dbReference type="PROSITE" id="PS50056"/>
    </source>
</evidence>
<dbReference type="RefSeq" id="WP_377069840.1">
    <property type="nucleotide sequence ID" value="NZ_JBHMEC010000017.1"/>
</dbReference>
<organism evidence="3 4">
    <name type="scientific">Roseovarius ramblicola</name>
    <dbReference type="NCBI Taxonomy" id="2022336"/>
    <lineage>
        <taxon>Bacteria</taxon>
        <taxon>Pseudomonadati</taxon>
        <taxon>Pseudomonadota</taxon>
        <taxon>Alphaproteobacteria</taxon>
        <taxon>Rhodobacterales</taxon>
        <taxon>Roseobacteraceae</taxon>
        <taxon>Roseovarius</taxon>
    </lineage>
</organism>
<evidence type="ECO:0000313" key="3">
    <source>
        <dbReference type="EMBL" id="MFB9150298.1"/>
    </source>
</evidence>
<keyword evidence="1" id="KW-0378">Hydrolase</keyword>
<dbReference type="Pfam" id="PF22784">
    <property type="entry name" value="PTP-SAK"/>
    <property type="match status" value="1"/>
</dbReference>
<dbReference type="InterPro" id="IPR029021">
    <property type="entry name" value="Prot-tyrosine_phosphatase-like"/>
</dbReference>
<dbReference type="EMBL" id="JBHMEC010000017">
    <property type="protein sequence ID" value="MFB9150298.1"/>
    <property type="molecule type" value="Genomic_DNA"/>
</dbReference>
<name>A0ABV5I1E7_9RHOB</name>
<proteinExistence type="predicted"/>
<sequence length="180" mass="19101">MADVRTSESDPLRIAEISVTSGCLGLTLCPGKRTASLYGGRWERDLDQDVAAIRKWGATRVVTLVERDELAALGVPQLGAAMRAAGLGWHHVPIRDASVPGTAAMTDWRALSPVLHAGLERGERLLLHCRGGLGRAGTMAALLMVERGADPAAAMSAVRAARPGAIETREQETWLGQQAC</sequence>
<dbReference type="SUPFAM" id="SSF52799">
    <property type="entry name" value="(Phosphotyrosine protein) phosphatases II"/>
    <property type="match status" value="1"/>
</dbReference>
<dbReference type="CDD" id="cd14505">
    <property type="entry name" value="CDKN3-like"/>
    <property type="match status" value="1"/>
</dbReference>
<reference evidence="3 4" key="1">
    <citation type="submission" date="2024-09" db="EMBL/GenBank/DDBJ databases">
        <authorList>
            <person name="Sun Q."/>
            <person name="Mori K."/>
        </authorList>
    </citation>
    <scope>NUCLEOTIDE SEQUENCE [LARGE SCALE GENOMIC DNA]</scope>
    <source>
        <strain evidence="3 4">CECT 9424</strain>
    </source>
</reference>
<accession>A0ABV5I1E7</accession>
<keyword evidence="4" id="KW-1185">Reference proteome</keyword>
<dbReference type="InterPro" id="IPR057023">
    <property type="entry name" value="PTP-SAK"/>
</dbReference>
<dbReference type="InterPro" id="IPR000387">
    <property type="entry name" value="Tyr_Pase_dom"/>
</dbReference>
<evidence type="ECO:0000256" key="1">
    <source>
        <dbReference type="ARBA" id="ARBA00022801"/>
    </source>
</evidence>
<comment type="caution">
    <text evidence="3">The sequence shown here is derived from an EMBL/GenBank/DDBJ whole genome shotgun (WGS) entry which is preliminary data.</text>
</comment>
<keyword evidence="3" id="KW-0649">Protein kinase inhibitor</keyword>
<dbReference type="Gene3D" id="3.90.190.10">
    <property type="entry name" value="Protein tyrosine phosphatase superfamily"/>
    <property type="match status" value="1"/>
</dbReference>
<gene>
    <name evidence="3" type="ORF">ACFFU4_11120</name>
</gene>
<dbReference type="PANTHER" id="PTHR23339">
    <property type="entry name" value="TYROSINE SPECIFIC PROTEIN PHOSPHATASE AND DUAL SPECIFICITY PROTEIN PHOSPHATASE"/>
    <property type="match status" value="1"/>
</dbReference>
<protein>
    <submittedName>
        <fullName evidence="3">Cyclin-dependent kinase inhibitor 3 family protein</fullName>
    </submittedName>
</protein>
<feature type="domain" description="Tyrosine specific protein phosphatases" evidence="2">
    <location>
        <begin position="120"/>
        <end position="173"/>
    </location>
</feature>
<dbReference type="GO" id="GO:0004860">
    <property type="term" value="F:protein kinase inhibitor activity"/>
    <property type="evidence" value="ECO:0007669"/>
    <property type="project" value="UniProtKB-KW"/>
</dbReference>
<dbReference type="PROSITE" id="PS50056">
    <property type="entry name" value="TYR_PHOSPHATASE_2"/>
    <property type="match status" value="1"/>
</dbReference>
<dbReference type="Proteomes" id="UP001589670">
    <property type="component" value="Unassembled WGS sequence"/>
</dbReference>
<evidence type="ECO:0000313" key="4">
    <source>
        <dbReference type="Proteomes" id="UP001589670"/>
    </source>
</evidence>
<dbReference type="InterPro" id="IPR050561">
    <property type="entry name" value="PTP"/>
</dbReference>